<sequence>PVADAAIFGVAILAAGFLLSWGAEAAEQHISQGLILAVVALVTVLPEYAAGRAGPESQYVHYAAANMTGANRLLDRHRSVDLARSNAAEIGFLLLASLYAFVILFKGRITLFDFLVLAAIFGAYVWRVRNLPKTDNPDEQEEPGPAAALNKLSPGKQWAAMGGLVVVACAVILAAAEPFAEAMVETGRVIGINEFLLIQWLAPLASEAPAVSVAVLFVLANRAGNGLTAMISDKINQWTLLVGMLPLAMSVGAGVASALPLDARQSEEFFLTAAQSLFGLALLLRLRLTITSALALAGLFSVQVYLAFHFRNDEARTIATLTWLAWAYLGLSAILFSINGRRLIGILGTAFLTPSAAIQAAGPRDQKAPAVDRLSG</sequence>
<organism evidence="8 9">
    <name type="scientific">Syncephalis pseudoplumigaleata</name>
    <dbReference type="NCBI Taxonomy" id="1712513"/>
    <lineage>
        <taxon>Eukaryota</taxon>
        <taxon>Fungi</taxon>
        <taxon>Fungi incertae sedis</taxon>
        <taxon>Zoopagomycota</taxon>
        <taxon>Zoopagomycotina</taxon>
        <taxon>Zoopagomycetes</taxon>
        <taxon>Zoopagales</taxon>
        <taxon>Piptocephalidaceae</taxon>
        <taxon>Syncephalis</taxon>
    </lineage>
</organism>
<proteinExistence type="predicted"/>
<dbReference type="AlphaFoldDB" id="A0A4P9YYV9"/>
<feature type="transmembrane region" description="Helical" evidence="5">
    <location>
        <begin position="317"/>
        <end position="338"/>
    </location>
</feature>
<dbReference type="Proteomes" id="UP000278143">
    <property type="component" value="Unassembled WGS sequence"/>
</dbReference>
<evidence type="ECO:0000256" key="2">
    <source>
        <dbReference type="ARBA" id="ARBA00022692"/>
    </source>
</evidence>
<evidence type="ECO:0000313" key="9">
    <source>
        <dbReference type="Proteomes" id="UP000278143"/>
    </source>
</evidence>
<evidence type="ECO:0000256" key="4">
    <source>
        <dbReference type="ARBA" id="ARBA00023136"/>
    </source>
</evidence>
<evidence type="ECO:0000256" key="1">
    <source>
        <dbReference type="ARBA" id="ARBA00004141"/>
    </source>
</evidence>
<evidence type="ECO:0000313" key="8">
    <source>
        <dbReference type="EMBL" id="RKP24571.1"/>
    </source>
</evidence>
<reference evidence="9" key="1">
    <citation type="journal article" date="2018" name="Nat. Microbiol.">
        <title>Leveraging single-cell genomics to expand the fungal tree of life.</title>
        <authorList>
            <person name="Ahrendt S.R."/>
            <person name="Quandt C.A."/>
            <person name="Ciobanu D."/>
            <person name="Clum A."/>
            <person name="Salamov A."/>
            <person name="Andreopoulos B."/>
            <person name="Cheng J.F."/>
            <person name="Woyke T."/>
            <person name="Pelin A."/>
            <person name="Henrissat B."/>
            <person name="Reynolds N.K."/>
            <person name="Benny G.L."/>
            <person name="Smith M.E."/>
            <person name="James T.Y."/>
            <person name="Grigoriev I.V."/>
        </authorList>
    </citation>
    <scope>NUCLEOTIDE SEQUENCE [LARGE SCALE GENOMIC DNA]</scope>
    <source>
        <strain evidence="9">Benny S71-1</strain>
    </source>
</reference>
<dbReference type="EMBL" id="KZ990150">
    <property type="protein sequence ID" value="RKP24571.1"/>
    <property type="molecule type" value="Genomic_DNA"/>
</dbReference>
<dbReference type="GO" id="GO:0055085">
    <property type="term" value="P:transmembrane transport"/>
    <property type="evidence" value="ECO:0007669"/>
    <property type="project" value="InterPro"/>
</dbReference>
<feature type="signal peptide" evidence="6">
    <location>
        <begin position="1"/>
        <end position="25"/>
    </location>
</feature>
<dbReference type="GO" id="GO:0016020">
    <property type="term" value="C:membrane"/>
    <property type="evidence" value="ECO:0007669"/>
    <property type="project" value="UniProtKB-SubCell"/>
</dbReference>
<keyword evidence="4 5" id="KW-0472">Membrane</keyword>
<dbReference type="InterPro" id="IPR004837">
    <property type="entry name" value="NaCa_Exmemb"/>
</dbReference>
<evidence type="ECO:0000256" key="5">
    <source>
        <dbReference type="SAM" id="Phobius"/>
    </source>
</evidence>
<feature type="non-terminal residue" evidence="8">
    <location>
        <position position="1"/>
    </location>
</feature>
<protein>
    <recommendedName>
        <fullName evidence="7">Sodium/calcium exchanger membrane region domain-containing protein</fullName>
    </recommendedName>
</protein>
<keyword evidence="6" id="KW-0732">Signal</keyword>
<evidence type="ECO:0000259" key="7">
    <source>
        <dbReference type="Pfam" id="PF01699"/>
    </source>
</evidence>
<name>A0A4P9YYV9_9FUNG</name>
<keyword evidence="2 5" id="KW-0812">Transmembrane</keyword>
<dbReference type="OrthoDB" id="10267704at2759"/>
<keyword evidence="3 5" id="KW-1133">Transmembrane helix</keyword>
<evidence type="ECO:0000256" key="6">
    <source>
        <dbReference type="SAM" id="SignalP"/>
    </source>
</evidence>
<feature type="domain" description="Sodium/calcium exchanger membrane region" evidence="7">
    <location>
        <begin position="163"/>
        <end position="308"/>
    </location>
</feature>
<feature type="transmembrane region" description="Helical" evidence="5">
    <location>
        <begin position="86"/>
        <end position="103"/>
    </location>
</feature>
<dbReference type="Pfam" id="PF01699">
    <property type="entry name" value="Na_Ca_ex"/>
    <property type="match status" value="1"/>
</dbReference>
<accession>A0A4P9YYV9</accession>
<feature type="chain" id="PRO_5020704879" description="Sodium/calcium exchanger membrane region domain-containing protein" evidence="6">
    <location>
        <begin position="26"/>
        <end position="376"/>
    </location>
</feature>
<feature type="transmembrane region" description="Helical" evidence="5">
    <location>
        <begin position="109"/>
        <end position="126"/>
    </location>
</feature>
<feature type="transmembrane region" description="Helical" evidence="5">
    <location>
        <begin position="293"/>
        <end position="311"/>
    </location>
</feature>
<feature type="transmembrane region" description="Helical" evidence="5">
    <location>
        <begin position="196"/>
        <end position="219"/>
    </location>
</feature>
<comment type="subcellular location">
    <subcellularLocation>
        <location evidence="1">Membrane</location>
        <topology evidence="1">Multi-pass membrane protein</topology>
    </subcellularLocation>
</comment>
<gene>
    <name evidence="8" type="ORF">SYNPS1DRAFT_23357</name>
</gene>
<feature type="transmembrane region" description="Helical" evidence="5">
    <location>
        <begin position="240"/>
        <end position="263"/>
    </location>
</feature>
<feature type="transmembrane region" description="Helical" evidence="5">
    <location>
        <begin position="158"/>
        <end position="176"/>
    </location>
</feature>
<keyword evidence="9" id="KW-1185">Reference proteome</keyword>
<evidence type="ECO:0000256" key="3">
    <source>
        <dbReference type="ARBA" id="ARBA00022989"/>
    </source>
</evidence>